<sequence>MEADRIAEEFSKSLELYGIIFEKLIADRDSNCYQKILDTHPYNNIVVKKIECKNHLLRNYSRKLRDLTKVESVNAIITKFIGSKRIYYGHRRSYRARCFAAVVNKNTRMPLYTLRTCLGRKVGKFGKTFEFKKLRKIIRKKKRIQKINKTDNDESYGQFCQKPDLPEEDLIKETNEFLDTLKKSNEEIEFL</sequence>
<dbReference type="OrthoDB" id="10069847at2759"/>
<gene>
    <name evidence="2" type="ORF">PSYICH_LOCUS13754</name>
</gene>
<dbReference type="Proteomes" id="UP001153636">
    <property type="component" value="Chromosome 7"/>
</dbReference>
<dbReference type="EMBL" id="OV651819">
    <property type="protein sequence ID" value="CAH1113585.1"/>
    <property type="molecule type" value="Genomic_DNA"/>
</dbReference>
<protein>
    <recommendedName>
        <fullName evidence="1">Mutator-like transposase domain-containing protein</fullName>
    </recommendedName>
</protein>
<proteinExistence type="predicted"/>
<keyword evidence="3" id="KW-1185">Reference proteome</keyword>
<evidence type="ECO:0000259" key="1">
    <source>
        <dbReference type="Pfam" id="PF20700"/>
    </source>
</evidence>
<evidence type="ECO:0000313" key="3">
    <source>
        <dbReference type="Proteomes" id="UP001153636"/>
    </source>
</evidence>
<dbReference type="InterPro" id="IPR049012">
    <property type="entry name" value="Mutator_transp_dom"/>
</dbReference>
<dbReference type="AlphaFoldDB" id="A0A9P0GF59"/>
<organism evidence="2 3">
    <name type="scientific">Psylliodes chrysocephalus</name>
    <dbReference type="NCBI Taxonomy" id="3402493"/>
    <lineage>
        <taxon>Eukaryota</taxon>
        <taxon>Metazoa</taxon>
        <taxon>Ecdysozoa</taxon>
        <taxon>Arthropoda</taxon>
        <taxon>Hexapoda</taxon>
        <taxon>Insecta</taxon>
        <taxon>Pterygota</taxon>
        <taxon>Neoptera</taxon>
        <taxon>Endopterygota</taxon>
        <taxon>Coleoptera</taxon>
        <taxon>Polyphaga</taxon>
        <taxon>Cucujiformia</taxon>
        <taxon>Chrysomeloidea</taxon>
        <taxon>Chrysomelidae</taxon>
        <taxon>Galerucinae</taxon>
        <taxon>Alticini</taxon>
        <taxon>Psylliodes</taxon>
    </lineage>
</organism>
<feature type="domain" description="Mutator-like transposase" evidence="1">
    <location>
        <begin position="1"/>
        <end position="69"/>
    </location>
</feature>
<accession>A0A9P0GF59</accession>
<reference evidence="2" key="1">
    <citation type="submission" date="2022-01" db="EMBL/GenBank/DDBJ databases">
        <authorList>
            <person name="King R."/>
        </authorList>
    </citation>
    <scope>NUCLEOTIDE SEQUENCE</scope>
</reference>
<dbReference type="Pfam" id="PF20700">
    <property type="entry name" value="Mutator"/>
    <property type="match status" value="1"/>
</dbReference>
<name>A0A9P0GF59_9CUCU</name>
<evidence type="ECO:0000313" key="2">
    <source>
        <dbReference type="EMBL" id="CAH1113585.1"/>
    </source>
</evidence>